<evidence type="ECO:0000256" key="4">
    <source>
        <dbReference type="ARBA" id="ARBA00022692"/>
    </source>
</evidence>
<dbReference type="OrthoDB" id="9758472at2"/>
<dbReference type="AlphaFoldDB" id="F4L6I1"/>
<comment type="subcellular location">
    <subcellularLocation>
        <location evidence="1 8">Cell outer membrane</location>
        <topology evidence="1 8">Multi-pass membrane protein</topology>
    </subcellularLocation>
</comment>
<evidence type="ECO:0000256" key="8">
    <source>
        <dbReference type="PROSITE-ProRule" id="PRU01360"/>
    </source>
</evidence>
<dbReference type="SUPFAM" id="SSF56935">
    <property type="entry name" value="Porins"/>
    <property type="match status" value="1"/>
</dbReference>
<feature type="chain" id="PRO_5003317612" evidence="9">
    <location>
        <begin position="24"/>
        <end position="845"/>
    </location>
</feature>
<comment type="similarity">
    <text evidence="8">Belongs to the TonB-dependent receptor family.</text>
</comment>
<dbReference type="Gene3D" id="2.40.170.20">
    <property type="entry name" value="TonB-dependent receptor, beta-barrel domain"/>
    <property type="match status" value="1"/>
</dbReference>
<dbReference type="HOGENOM" id="CLU_015276_0_0_10"/>
<evidence type="ECO:0000313" key="12">
    <source>
        <dbReference type="Proteomes" id="UP000008461"/>
    </source>
</evidence>
<dbReference type="InterPro" id="IPR037066">
    <property type="entry name" value="Plug_dom_sf"/>
</dbReference>
<keyword evidence="12" id="KW-1185">Reference proteome</keyword>
<reference key="2">
    <citation type="submission" date="2011-04" db="EMBL/GenBank/DDBJ databases">
        <title>Complete sequence of chromosome of Haliscomenobacter hydrossis DSM 1100.</title>
        <authorList>
            <consortium name="US DOE Joint Genome Institute (JGI-PGF)"/>
            <person name="Lucas S."/>
            <person name="Han J."/>
            <person name="Lapidus A."/>
            <person name="Bruce D."/>
            <person name="Goodwin L."/>
            <person name="Pitluck S."/>
            <person name="Peters L."/>
            <person name="Kyrpides N."/>
            <person name="Mavromatis K."/>
            <person name="Ivanova N."/>
            <person name="Ovchinnikova G."/>
            <person name="Pagani I."/>
            <person name="Daligault H."/>
            <person name="Detter J.C."/>
            <person name="Han C."/>
            <person name="Land M."/>
            <person name="Hauser L."/>
            <person name="Markowitz V."/>
            <person name="Cheng J.-F."/>
            <person name="Hugenholtz P."/>
            <person name="Woyke T."/>
            <person name="Wu D."/>
            <person name="Verbarg S."/>
            <person name="Frueling A."/>
            <person name="Brambilla E."/>
            <person name="Klenk H.-P."/>
            <person name="Eisen J.A."/>
        </authorList>
    </citation>
    <scope>NUCLEOTIDE SEQUENCE</scope>
    <source>
        <strain>DSM 1100</strain>
    </source>
</reference>
<feature type="signal peptide" evidence="9">
    <location>
        <begin position="1"/>
        <end position="23"/>
    </location>
</feature>
<dbReference type="EMBL" id="CP002691">
    <property type="protein sequence ID" value="AEE49824.1"/>
    <property type="molecule type" value="Genomic_DNA"/>
</dbReference>
<evidence type="ECO:0000313" key="11">
    <source>
        <dbReference type="EMBL" id="AEE49824.1"/>
    </source>
</evidence>
<dbReference type="PROSITE" id="PS52016">
    <property type="entry name" value="TONB_DEPENDENT_REC_3"/>
    <property type="match status" value="1"/>
</dbReference>
<sequence length="845" mass="91837">MKKAFTLLTLMCAALFTCISLQAQNGTIKGKIKDSESGEALVGANVVIAGTSQGAATDASGMFSITDVTPGEHTLEVTYTGFQNFKKIVTVKAGATTEVDFSMGAAILLGQEVVVSASRKAEKLTNAPATITVINSKSISELPSFNVAELLGRQRGVDYVRAGVLGVGINARGFNSAFNPKNLQLNDNRLTTLIATGLPLGALSTTVKEDIERIEVILGPSSALYGPNAHNGLLNTITKDPRTSQGTTIAVGVGNQNVLSTRFRHASKLSDKFAFKVSAEYLKGTEFDYTDTVYYTNTAFDNKLFGGAGNGTKLIRHAEPELELNRDFSSLRGEAGIYYSPTNKSDIILSYGHSTSNNIGITNAGRNQIKDWQINWFQLRYVSPRFFVQAYQTYSKTEDTYAMNQRTQNYLSFKDAGFTEAEARRRSFGEQWFGISPTVGLALNRNSVFKDNSNRTNAEAQYNNKVAGFDYILGVQYQQDRANSKGTYLLDGGENIEVGQIGGYLQVERKFGEHLKAVAAARFDNHDLYGSNFIPKAALVYYNDASSFRLTYGRGIAAPTILNLEANIFGGVLLGNSKGYTLSDGTKIPELKVETIQTVEVGYKSTLGERLYVDANAYYNTSENFLSPSINIATGGRTVTHRGDQPMSEVVPGTSEAGSALVLTYLNFGKVATYGADVSFNYSVTPALLATLNYSWFGYDLDNSDTANDGNRDGKVNENDLPINTPTHKLGLGLNYSKGKFFSSFFGRFVQAYDFFSGINVAAKTNPTLIYAGSPVYENRQVGRNFNYGPLGGFFNVDLSAGYRFGKLTVAAQAVNLFGSEVREFVASPAISRLLSLEIKVDLPK</sequence>
<name>F4L6I1_HALH1</name>
<dbReference type="PANTHER" id="PTHR30069">
    <property type="entry name" value="TONB-DEPENDENT OUTER MEMBRANE RECEPTOR"/>
    <property type="match status" value="1"/>
</dbReference>
<evidence type="ECO:0000256" key="2">
    <source>
        <dbReference type="ARBA" id="ARBA00022448"/>
    </source>
</evidence>
<evidence type="ECO:0000259" key="10">
    <source>
        <dbReference type="Pfam" id="PF07715"/>
    </source>
</evidence>
<dbReference type="InterPro" id="IPR036942">
    <property type="entry name" value="Beta-barrel_TonB_sf"/>
</dbReference>
<evidence type="ECO:0000256" key="3">
    <source>
        <dbReference type="ARBA" id="ARBA00022452"/>
    </source>
</evidence>
<keyword evidence="5 9" id="KW-0732">Signal</keyword>
<evidence type="ECO:0000256" key="5">
    <source>
        <dbReference type="ARBA" id="ARBA00022729"/>
    </source>
</evidence>
<keyword evidence="11" id="KW-0675">Receptor</keyword>
<feature type="domain" description="TonB-dependent receptor plug" evidence="10">
    <location>
        <begin position="124"/>
        <end position="232"/>
    </location>
</feature>
<reference evidence="11 12" key="1">
    <citation type="journal article" date="2011" name="Stand. Genomic Sci.">
        <title>Complete genome sequence of Haliscomenobacter hydrossis type strain (O).</title>
        <authorList>
            <consortium name="US DOE Joint Genome Institute (JGI-PGF)"/>
            <person name="Daligault H."/>
            <person name="Lapidus A."/>
            <person name="Zeytun A."/>
            <person name="Nolan M."/>
            <person name="Lucas S."/>
            <person name="Del Rio T.G."/>
            <person name="Tice H."/>
            <person name="Cheng J.F."/>
            <person name="Tapia R."/>
            <person name="Han C."/>
            <person name="Goodwin L."/>
            <person name="Pitluck S."/>
            <person name="Liolios K."/>
            <person name="Pagani I."/>
            <person name="Ivanova N."/>
            <person name="Huntemann M."/>
            <person name="Mavromatis K."/>
            <person name="Mikhailova N."/>
            <person name="Pati A."/>
            <person name="Chen A."/>
            <person name="Palaniappan K."/>
            <person name="Land M."/>
            <person name="Hauser L."/>
            <person name="Brambilla E.M."/>
            <person name="Rohde M."/>
            <person name="Verbarg S."/>
            <person name="Goker M."/>
            <person name="Bristow J."/>
            <person name="Eisen J.A."/>
            <person name="Markowitz V."/>
            <person name="Hugenholtz P."/>
            <person name="Kyrpides N.C."/>
            <person name="Klenk H.P."/>
            <person name="Woyke T."/>
        </authorList>
    </citation>
    <scope>NUCLEOTIDE SEQUENCE [LARGE SCALE GENOMIC DNA]</scope>
    <source>
        <strain evidence="12">ATCC 27775 / DSM 1100 / LMG 10767 / O</strain>
    </source>
</reference>
<organism evidence="11 12">
    <name type="scientific">Haliscomenobacter hydrossis (strain ATCC 27775 / DSM 1100 / LMG 10767 / O)</name>
    <dbReference type="NCBI Taxonomy" id="760192"/>
    <lineage>
        <taxon>Bacteria</taxon>
        <taxon>Pseudomonadati</taxon>
        <taxon>Bacteroidota</taxon>
        <taxon>Saprospiria</taxon>
        <taxon>Saprospirales</taxon>
        <taxon>Haliscomenobacteraceae</taxon>
        <taxon>Haliscomenobacter</taxon>
    </lineage>
</organism>
<keyword evidence="6 8" id="KW-0472">Membrane</keyword>
<dbReference type="Proteomes" id="UP000008461">
    <property type="component" value="Chromosome"/>
</dbReference>
<evidence type="ECO:0000256" key="6">
    <source>
        <dbReference type="ARBA" id="ARBA00023136"/>
    </source>
</evidence>
<dbReference type="InterPro" id="IPR039426">
    <property type="entry name" value="TonB-dep_rcpt-like"/>
</dbReference>
<keyword evidence="3 8" id="KW-1134">Transmembrane beta strand</keyword>
<accession>F4L6I1</accession>
<dbReference type="PANTHER" id="PTHR30069:SF29">
    <property type="entry name" value="HEMOGLOBIN AND HEMOGLOBIN-HAPTOGLOBIN-BINDING PROTEIN 1-RELATED"/>
    <property type="match status" value="1"/>
</dbReference>
<evidence type="ECO:0000256" key="7">
    <source>
        <dbReference type="ARBA" id="ARBA00023237"/>
    </source>
</evidence>
<proteinExistence type="inferred from homology"/>
<dbReference type="GO" id="GO:0015344">
    <property type="term" value="F:siderophore uptake transmembrane transporter activity"/>
    <property type="evidence" value="ECO:0007669"/>
    <property type="project" value="TreeGrafter"/>
</dbReference>
<dbReference type="STRING" id="760192.Halhy_1939"/>
<dbReference type="eggNOG" id="COG4771">
    <property type="taxonomic scope" value="Bacteria"/>
</dbReference>
<dbReference type="SUPFAM" id="SSF49464">
    <property type="entry name" value="Carboxypeptidase regulatory domain-like"/>
    <property type="match status" value="1"/>
</dbReference>
<keyword evidence="7 8" id="KW-0998">Cell outer membrane</keyword>
<dbReference type="Pfam" id="PF07715">
    <property type="entry name" value="Plug"/>
    <property type="match status" value="1"/>
</dbReference>
<dbReference type="GO" id="GO:0009279">
    <property type="term" value="C:cell outer membrane"/>
    <property type="evidence" value="ECO:0007669"/>
    <property type="project" value="UniProtKB-SubCell"/>
</dbReference>
<keyword evidence="4 8" id="KW-0812">Transmembrane</keyword>
<protein>
    <submittedName>
        <fullName evidence="11">TonB-dependent receptor</fullName>
    </submittedName>
</protein>
<dbReference type="InterPro" id="IPR008969">
    <property type="entry name" value="CarboxyPept-like_regulatory"/>
</dbReference>
<dbReference type="RefSeq" id="WP_013764377.1">
    <property type="nucleotide sequence ID" value="NC_015510.1"/>
</dbReference>
<gene>
    <name evidence="11" type="ordered locus">Halhy_1939</name>
</gene>
<dbReference type="Pfam" id="PF13715">
    <property type="entry name" value="CarbopepD_reg_2"/>
    <property type="match status" value="1"/>
</dbReference>
<keyword evidence="2 8" id="KW-0813">Transport</keyword>
<dbReference type="GO" id="GO:0044718">
    <property type="term" value="P:siderophore transmembrane transport"/>
    <property type="evidence" value="ECO:0007669"/>
    <property type="project" value="TreeGrafter"/>
</dbReference>
<dbReference type="Gene3D" id="2.60.40.1120">
    <property type="entry name" value="Carboxypeptidase-like, regulatory domain"/>
    <property type="match status" value="1"/>
</dbReference>
<evidence type="ECO:0000256" key="1">
    <source>
        <dbReference type="ARBA" id="ARBA00004571"/>
    </source>
</evidence>
<dbReference type="Gene3D" id="2.170.130.10">
    <property type="entry name" value="TonB-dependent receptor, plug domain"/>
    <property type="match status" value="1"/>
</dbReference>
<dbReference type="InterPro" id="IPR012910">
    <property type="entry name" value="Plug_dom"/>
</dbReference>
<dbReference type="KEGG" id="hhy:Halhy_1939"/>
<evidence type="ECO:0000256" key="9">
    <source>
        <dbReference type="SAM" id="SignalP"/>
    </source>
</evidence>